<gene>
    <name evidence="1" type="ORF">HERI1096_LOCUS19745</name>
</gene>
<reference evidence="1" key="1">
    <citation type="submission" date="2021-01" db="EMBL/GenBank/DDBJ databases">
        <authorList>
            <person name="Corre E."/>
            <person name="Pelletier E."/>
            <person name="Niang G."/>
            <person name="Scheremetjew M."/>
            <person name="Finn R."/>
            <person name="Kale V."/>
            <person name="Holt S."/>
            <person name="Cochrane G."/>
            <person name="Meng A."/>
            <person name="Brown T."/>
            <person name="Cohen L."/>
        </authorList>
    </citation>
    <scope>NUCLEOTIDE SEQUENCE</scope>
    <source>
        <strain evidence="1">CCMP281</strain>
    </source>
</reference>
<name>A0A7S3AY97_9EUKA</name>
<accession>A0A7S3AY97</accession>
<dbReference type="EMBL" id="HBHX01035600">
    <property type="protein sequence ID" value="CAE0119046.1"/>
    <property type="molecule type" value="Transcribed_RNA"/>
</dbReference>
<proteinExistence type="predicted"/>
<organism evidence="1">
    <name type="scientific">Haptolina ericina</name>
    <dbReference type="NCBI Taxonomy" id="156174"/>
    <lineage>
        <taxon>Eukaryota</taxon>
        <taxon>Haptista</taxon>
        <taxon>Haptophyta</taxon>
        <taxon>Prymnesiophyceae</taxon>
        <taxon>Prymnesiales</taxon>
        <taxon>Prymnesiaceae</taxon>
        <taxon>Haptolina</taxon>
    </lineage>
</organism>
<evidence type="ECO:0000313" key="1">
    <source>
        <dbReference type="EMBL" id="CAE0119046.1"/>
    </source>
</evidence>
<protein>
    <submittedName>
        <fullName evidence="1">Uncharacterized protein</fullName>
    </submittedName>
</protein>
<dbReference type="AlphaFoldDB" id="A0A7S3AY97"/>
<sequence>MNTPDPDRWSVLIDDAAAAEVGAVELRKVLSFNETEANLDSVDVMGNPQFHTVGSECKPMNATRAGEELVNVLATVPLERILAMKEFIVDRLPARTSMLQQRSAGLDFVDRLVLAMLSANTSAPRMPSNWTGGSLLTWPLGV</sequence>